<dbReference type="PANTHER" id="PTHR43767:SF1">
    <property type="entry name" value="NONRIBOSOMAL PEPTIDE SYNTHASE PES1 (EUROFUNG)-RELATED"/>
    <property type="match status" value="1"/>
</dbReference>
<keyword evidence="4" id="KW-1185">Reference proteome</keyword>
<comment type="caution">
    <text evidence="3">The sequence shown here is derived from an EMBL/GenBank/DDBJ whole genome shotgun (WGS) entry which is preliminary data.</text>
</comment>
<feature type="domain" description="AMP-binding enzyme C-terminal" evidence="2">
    <location>
        <begin position="447"/>
        <end position="522"/>
    </location>
</feature>
<dbReference type="Gene3D" id="3.30.300.30">
    <property type="match status" value="1"/>
</dbReference>
<dbReference type="InterPro" id="IPR025110">
    <property type="entry name" value="AMP-bd_C"/>
</dbReference>
<dbReference type="GO" id="GO:0016878">
    <property type="term" value="F:acid-thiol ligase activity"/>
    <property type="evidence" value="ECO:0007669"/>
    <property type="project" value="UniProtKB-ARBA"/>
</dbReference>
<dbReference type="PANTHER" id="PTHR43767">
    <property type="entry name" value="LONG-CHAIN-FATTY-ACID--COA LIGASE"/>
    <property type="match status" value="1"/>
</dbReference>
<protein>
    <submittedName>
        <fullName evidence="3">Acyl--CoA ligase</fullName>
    </submittedName>
</protein>
<evidence type="ECO:0000259" key="2">
    <source>
        <dbReference type="Pfam" id="PF13193"/>
    </source>
</evidence>
<dbReference type="InterPro" id="IPR045851">
    <property type="entry name" value="AMP-bd_C_sf"/>
</dbReference>
<dbReference type="PROSITE" id="PS00455">
    <property type="entry name" value="AMP_BINDING"/>
    <property type="match status" value="1"/>
</dbReference>
<dbReference type="SUPFAM" id="SSF56801">
    <property type="entry name" value="Acetyl-CoA synthetase-like"/>
    <property type="match status" value="1"/>
</dbReference>
<evidence type="ECO:0000313" key="4">
    <source>
        <dbReference type="Proteomes" id="UP000564885"/>
    </source>
</evidence>
<dbReference type="Pfam" id="PF13193">
    <property type="entry name" value="AMP-binding_C"/>
    <property type="match status" value="1"/>
</dbReference>
<dbReference type="AlphaFoldDB" id="A0A849I3X2"/>
<organism evidence="3 4">
    <name type="scientific">Enterovirga aerilata</name>
    <dbReference type="NCBI Taxonomy" id="2730920"/>
    <lineage>
        <taxon>Bacteria</taxon>
        <taxon>Pseudomonadati</taxon>
        <taxon>Pseudomonadota</taxon>
        <taxon>Alphaproteobacteria</taxon>
        <taxon>Hyphomicrobiales</taxon>
        <taxon>Methylobacteriaceae</taxon>
        <taxon>Enterovirga</taxon>
    </lineage>
</organism>
<proteinExistence type="predicted"/>
<dbReference type="Proteomes" id="UP000564885">
    <property type="component" value="Unassembled WGS sequence"/>
</dbReference>
<reference evidence="3 4" key="1">
    <citation type="submission" date="2020-04" db="EMBL/GenBank/DDBJ databases">
        <title>Enterovirga sp. isolate from soil.</title>
        <authorList>
            <person name="Chea S."/>
            <person name="Kim D.-U."/>
        </authorList>
    </citation>
    <scope>NUCLEOTIDE SEQUENCE [LARGE SCALE GENOMIC DNA]</scope>
    <source>
        <strain evidence="3 4">DB1703</strain>
    </source>
</reference>
<dbReference type="InterPro" id="IPR050237">
    <property type="entry name" value="ATP-dep_AMP-bd_enzyme"/>
</dbReference>
<evidence type="ECO:0000259" key="1">
    <source>
        <dbReference type="Pfam" id="PF00501"/>
    </source>
</evidence>
<evidence type="ECO:0000313" key="3">
    <source>
        <dbReference type="EMBL" id="NNM74122.1"/>
    </source>
</evidence>
<sequence>MGPGSDWGDVGLELRREAHFGDRVVTCFADRPRTYHDMFMEAVRRYPDREALVCGSTRMTWRDVEYRSAALARGLLARGLGHGTRIALLLGNCVEFPLALLAAARIGAIVVPINIREQSPGVARAVRSSGASVIVHEAGLADLVPNDTDAPSLKWRVSREPVESSIAFADFVDEGDGPDIVEVNEEDTLLILYTSGTTGTPKGVEFPHLGVVHSAMHSAICAGLTCEDRSVIAIPLSFTGGVISAFSPLVRCAGTAILLPDFKAAAFLATAAEERMTHTLMVPTMYELCLRQPDSERLDLSQWRMGVFGAAPMPLATINRLAERWPTLRLANSYGATEAGGPAVFMRSEETVAHSDSVGRAFTCVSIAVMDESGRELPRGETGEIWIAGPTVASRFWNDPEGTSREYRGGWWRSGDMATMDPDGRIRLVDRKKDMINRGGLKISSTQVEDAIHEHPAVIECAVVGRPDEVLGERAHAFVRSNEPGFTAESLKEFLRPKLADYKLPDVIEVTREPLPRNVNGKILKRELRATLAYSQAKTM</sequence>
<dbReference type="EMBL" id="JABEPP010000005">
    <property type="protein sequence ID" value="NNM74122.1"/>
    <property type="molecule type" value="Genomic_DNA"/>
</dbReference>
<dbReference type="Pfam" id="PF00501">
    <property type="entry name" value="AMP-binding"/>
    <property type="match status" value="1"/>
</dbReference>
<gene>
    <name evidence="3" type="ORF">HJG44_17240</name>
</gene>
<dbReference type="InterPro" id="IPR000873">
    <property type="entry name" value="AMP-dep_synth/lig_dom"/>
</dbReference>
<keyword evidence="3" id="KW-0436">Ligase</keyword>
<feature type="domain" description="AMP-dependent synthetase/ligase" evidence="1">
    <location>
        <begin position="41"/>
        <end position="397"/>
    </location>
</feature>
<dbReference type="InterPro" id="IPR042099">
    <property type="entry name" value="ANL_N_sf"/>
</dbReference>
<name>A0A849I3X2_9HYPH</name>
<accession>A0A849I3X2</accession>
<dbReference type="Gene3D" id="3.40.50.12780">
    <property type="entry name" value="N-terminal domain of ligase-like"/>
    <property type="match status" value="1"/>
</dbReference>
<dbReference type="InterPro" id="IPR020845">
    <property type="entry name" value="AMP-binding_CS"/>
</dbReference>